<dbReference type="EMBL" id="DS022301">
    <property type="protein sequence ID" value="OAJ38028.1"/>
    <property type="molecule type" value="Genomic_DNA"/>
</dbReference>
<feature type="binding site" evidence="3">
    <location>
        <position position="107"/>
    </location>
    <ligand>
        <name>ATP</name>
        <dbReference type="ChEBI" id="CHEBI:30616"/>
    </ligand>
</feature>
<keyword evidence="2 3" id="KW-0067">ATP-binding</keyword>
<dbReference type="AlphaFoldDB" id="A0A177WD36"/>
<dbReference type="SUPFAM" id="SSF56112">
    <property type="entry name" value="Protein kinase-like (PK-like)"/>
    <property type="match status" value="1"/>
</dbReference>
<organism evidence="5 6">
    <name type="scientific">Batrachochytrium dendrobatidis (strain JEL423)</name>
    <dbReference type="NCBI Taxonomy" id="403673"/>
    <lineage>
        <taxon>Eukaryota</taxon>
        <taxon>Fungi</taxon>
        <taxon>Fungi incertae sedis</taxon>
        <taxon>Chytridiomycota</taxon>
        <taxon>Chytridiomycota incertae sedis</taxon>
        <taxon>Chytridiomycetes</taxon>
        <taxon>Rhizophydiales</taxon>
        <taxon>Rhizophydiales incertae sedis</taxon>
        <taxon>Batrachochytrium</taxon>
    </lineage>
</organism>
<evidence type="ECO:0000256" key="2">
    <source>
        <dbReference type="ARBA" id="ARBA00022840"/>
    </source>
</evidence>
<evidence type="ECO:0000259" key="4">
    <source>
        <dbReference type="PROSITE" id="PS50011"/>
    </source>
</evidence>
<evidence type="ECO:0000256" key="1">
    <source>
        <dbReference type="ARBA" id="ARBA00022741"/>
    </source>
</evidence>
<dbReference type="PROSITE" id="PS00108">
    <property type="entry name" value="PROTEIN_KINASE_ST"/>
    <property type="match status" value="1"/>
</dbReference>
<dbReference type="eggNOG" id="KOG0032">
    <property type="taxonomic scope" value="Eukaryota"/>
</dbReference>
<name>A0A177WD36_BATDL</name>
<dbReference type="PANTHER" id="PTHR24347">
    <property type="entry name" value="SERINE/THREONINE-PROTEIN KINASE"/>
    <property type="match status" value="1"/>
</dbReference>
<dbReference type="Gene3D" id="1.10.510.10">
    <property type="entry name" value="Transferase(Phosphotransferase) domain 1"/>
    <property type="match status" value="1"/>
</dbReference>
<dbReference type="STRING" id="403673.A0A177WD36"/>
<gene>
    <name evidence="5" type="ORF">BDEG_21997</name>
</gene>
<evidence type="ECO:0000313" key="6">
    <source>
        <dbReference type="Proteomes" id="UP000077115"/>
    </source>
</evidence>
<dbReference type="InterPro" id="IPR011009">
    <property type="entry name" value="Kinase-like_dom_sf"/>
</dbReference>
<evidence type="ECO:0000256" key="3">
    <source>
        <dbReference type="PROSITE-ProRule" id="PRU10141"/>
    </source>
</evidence>
<dbReference type="InterPro" id="IPR017441">
    <property type="entry name" value="Protein_kinase_ATP_BS"/>
</dbReference>
<dbReference type="InterPro" id="IPR000719">
    <property type="entry name" value="Prot_kinase_dom"/>
</dbReference>
<evidence type="ECO:0000313" key="5">
    <source>
        <dbReference type="EMBL" id="OAJ38028.1"/>
    </source>
</evidence>
<protein>
    <recommendedName>
        <fullName evidence="4">Protein kinase domain-containing protein</fullName>
    </recommendedName>
</protein>
<keyword evidence="1 3" id="KW-0547">Nucleotide-binding</keyword>
<proteinExistence type="predicted"/>
<dbReference type="Pfam" id="PF00069">
    <property type="entry name" value="Pkinase"/>
    <property type="match status" value="1"/>
</dbReference>
<dbReference type="GO" id="GO:0005524">
    <property type="term" value="F:ATP binding"/>
    <property type="evidence" value="ECO:0007669"/>
    <property type="project" value="UniProtKB-UniRule"/>
</dbReference>
<accession>A0A177WD36</accession>
<dbReference type="SMART" id="SM00220">
    <property type="entry name" value="S_TKc"/>
    <property type="match status" value="1"/>
</dbReference>
<dbReference type="PROSITE" id="PS50011">
    <property type="entry name" value="PROTEIN_KINASE_DOM"/>
    <property type="match status" value="1"/>
</dbReference>
<reference evidence="5 6" key="2">
    <citation type="submission" date="2016-05" db="EMBL/GenBank/DDBJ databases">
        <title>Lineage-specific infection strategies underlie the spectrum of fungal disease in amphibians.</title>
        <authorList>
            <person name="Cuomo C.A."/>
            <person name="Farrer R.A."/>
            <person name="James T."/>
            <person name="Longcore J."/>
            <person name="Birren B."/>
        </authorList>
    </citation>
    <scope>NUCLEOTIDE SEQUENCE [LARGE SCALE GENOMIC DNA]</scope>
    <source>
        <strain evidence="5 6">JEL423</strain>
    </source>
</reference>
<dbReference type="Proteomes" id="UP000077115">
    <property type="component" value="Unassembled WGS sequence"/>
</dbReference>
<reference evidence="5 6" key="1">
    <citation type="submission" date="2006-10" db="EMBL/GenBank/DDBJ databases">
        <title>The Genome Sequence of Batrachochytrium dendrobatidis JEL423.</title>
        <authorList>
            <consortium name="The Broad Institute Genome Sequencing Platform"/>
            <person name="Birren B."/>
            <person name="Lander E."/>
            <person name="Galagan J."/>
            <person name="Cuomo C."/>
            <person name="Devon K."/>
            <person name="Jaffe D."/>
            <person name="Butler J."/>
            <person name="Alvarez P."/>
            <person name="Gnerre S."/>
            <person name="Grabherr M."/>
            <person name="Kleber M."/>
            <person name="Mauceli E."/>
            <person name="Brockman W."/>
            <person name="Young S."/>
            <person name="LaButti K."/>
            <person name="Sykes S."/>
            <person name="DeCaprio D."/>
            <person name="Crawford M."/>
            <person name="Koehrsen M."/>
            <person name="Engels R."/>
            <person name="Montgomery P."/>
            <person name="Pearson M."/>
            <person name="Howarth C."/>
            <person name="Larson L."/>
            <person name="White J."/>
            <person name="O'Leary S."/>
            <person name="Kodira C."/>
            <person name="Zeng Q."/>
            <person name="Yandava C."/>
            <person name="Alvarado L."/>
            <person name="Longcore J."/>
            <person name="James T."/>
        </authorList>
    </citation>
    <scope>NUCLEOTIDE SEQUENCE [LARGE SCALE GENOMIC DNA]</scope>
    <source>
        <strain evidence="5 6">JEL423</strain>
    </source>
</reference>
<dbReference type="PROSITE" id="PS00107">
    <property type="entry name" value="PROTEIN_KINASE_ATP"/>
    <property type="match status" value="1"/>
</dbReference>
<dbReference type="InterPro" id="IPR008271">
    <property type="entry name" value="Ser/Thr_kinase_AS"/>
</dbReference>
<sequence>MLGHASTANQDLNSNQLQIALASQLHDKTTYTLPIHQHDLSSLSCHHTVKRIQNASLTPHIQPSAIPQDSLFPNVPNYRIVAALGRGAFSTVYKANNITNGHTVALKLINKAPLSPTQETAIHRETLLLGSLSHPNLIRLLDYHDSPQYLTIVTELIEGGELFHKLVAMGSMPEHSTRFIMKQVALGIKYLHLERGIVHRDIKLENLLYVPYDPQSGVEDLSGCGITHVKIADFGLDIALISTDAIPYKTAVIPLSFVKAKVVFDTTTQTPCGTFEYSAPEIFRDEYYSKSVDLWALGCVLYTLLCGYPPFYGENLQVLANRVRYGRFQFQSPWWDSISFEAKNLVCGLLEVNPKKRLDIRAFLRHPWMLGYHQQQNPYISSASTGPLSSAKSATLVPSTYNISTANDMSVVSAPADTAILTTLPISDITVSAQGMTNTVALTRPRDTTVSMSGLSNLLNIPKQQYHPECEVGRTEPEILGGQSSTITPWNPQAVDRVHDTFLPIENSSAVSSASCHHLQRPFAVAPLHESQPSSCVAPLPSPLPMPVPYTIPICEQSESLAESNGYWPDLDGQILSTPIVASPAFTFANLTSVPSAYATQYAESKEALSSTPVVPTLPPLHLPLDLLQAAADALATEVHLQTKSTSSHACTCTAASDVQQHCIHHTYNHASNLYENGYFCTRQLGTLKDHASECASPTHVLVDSLHQCSIDMPLATPLTPAAPNNTPASSIHGFPLEIANSILQKQHQNTSTEPSYYSSTILSAAAAILSLAGSRPSGILSLRPTSSASTIGSCSAMDTAQDTSTLAPCESASTTTASIISSNAEISTPPPVLTRQAANAPMKMYQEMFEMDDVQYAHQHHDSLDAHSANPILQPLSSPCVPGILAELKSPALSCPPISPYMNLYSPGSYRDPAVSISPSVKQSGAVSSIYDTRLSAAVSSKLSGTKRQPEFGLRHNHANGSLSGSCSPGSNNIGLGTRLPRISRRQGGNLLSPTCLKALFCFEEDVKRVSLAFV</sequence>
<dbReference type="GO" id="GO:0004672">
    <property type="term" value="F:protein kinase activity"/>
    <property type="evidence" value="ECO:0007669"/>
    <property type="project" value="InterPro"/>
</dbReference>
<dbReference type="VEuPathDB" id="FungiDB:BDEG_21997"/>
<feature type="domain" description="Protein kinase" evidence="4">
    <location>
        <begin position="78"/>
        <end position="369"/>
    </location>
</feature>
<dbReference type="CDD" id="cd05117">
    <property type="entry name" value="STKc_CAMK"/>
    <property type="match status" value="1"/>
</dbReference>
<dbReference type="OrthoDB" id="1738954at2759"/>